<dbReference type="PIRSF" id="PIRSF036626">
    <property type="entry name" value="MPTBd_MobAlike"/>
    <property type="match status" value="1"/>
</dbReference>
<keyword evidence="3" id="KW-0808">Transferase</keyword>
<gene>
    <name evidence="3" type="ORF">SAMN05192530_106234</name>
</gene>
<dbReference type="Pfam" id="PF12804">
    <property type="entry name" value="NTP_transf_3"/>
    <property type="match status" value="1"/>
</dbReference>
<accession>A0A1H0JL61</accession>
<protein>
    <submittedName>
        <fullName evidence="3">Molybdopterin molybdochelatase /molybdenum cofactor cytidylyltransferase</fullName>
    </submittedName>
</protein>
<dbReference type="EMBL" id="FNIT01000006">
    <property type="protein sequence ID" value="SDO44111.1"/>
    <property type="molecule type" value="Genomic_DNA"/>
</dbReference>
<dbReference type="GO" id="GO:0016779">
    <property type="term" value="F:nucleotidyltransferase activity"/>
    <property type="evidence" value="ECO:0007669"/>
    <property type="project" value="UniProtKB-KW"/>
</dbReference>
<dbReference type="InterPro" id="IPR012184">
    <property type="entry name" value="Bifunc_Mopterin-bd"/>
</dbReference>
<dbReference type="PANTHER" id="PTHR43777:SF1">
    <property type="entry name" value="MOLYBDENUM COFACTOR CYTIDYLYLTRANSFERASE"/>
    <property type="match status" value="1"/>
</dbReference>
<dbReference type="AlphaFoldDB" id="A0A1H0JL61"/>
<dbReference type="SUPFAM" id="SSF53448">
    <property type="entry name" value="Nucleotide-diphospho-sugar transferases"/>
    <property type="match status" value="1"/>
</dbReference>
<dbReference type="Gene3D" id="3.40.980.10">
    <property type="entry name" value="MoaB/Mog-like domain"/>
    <property type="match status" value="1"/>
</dbReference>
<feature type="domain" description="MobA-like NTP transferase" evidence="2">
    <location>
        <begin position="344"/>
        <end position="504"/>
    </location>
</feature>
<reference evidence="3 4" key="1">
    <citation type="submission" date="2016-10" db="EMBL/GenBank/DDBJ databases">
        <authorList>
            <person name="de Groot N.N."/>
        </authorList>
    </citation>
    <scope>NUCLEOTIDE SEQUENCE [LARGE SCALE GENOMIC DNA]</scope>
    <source>
        <strain evidence="4">L7-484,KACC 16230,DSM 25025</strain>
    </source>
</reference>
<dbReference type="PANTHER" id="PTHR43777">
    <property type="entry name" value="MOLYBDENUM COFACTOR CYTIDYLYLTRANSFERASE"/>
    <property type="match status" value="1"/>
</dbReference>
<name>A0A1H0JL61_9HYPH</name>
<dbReference type="STRING" id="1166073.SAMN05192530_106234"/>
<sequence>MKFGTWPLDEAEGTLLAHAVRLPDGRLPKGRKLTTDDIERLRAGGQRDVIAARLDAGDIGEDEAAGWIASALAGTDVLAETPATGRSNLFAQKAGLFLPQRSVVDDLNRIDPAITLATLPEHASVEAGRMVATVKIIPLALPRTAVEAAVELVQRSPAWRLQPFRSMAVGLVQTQLPSVKASVLDKTRGAFEVRLRPSGSHLVRERRCDHEAAALAEALSAPAGGEQLTVIFGASAVIDPDDVVPSAVRQAGGTVDHLGMPVDPGNLLLIGRIGERTVIGAPGCARSVRENGFDWVLNRILAGLRVTPQDLTGMGVGGLLMEIASRPQPREAVVDGASNGVSIVLLAAGRSSRMGGPNKLLATIDSKPLVRRSAETALAAGAERVLVVVGHMEAEIVEALAGLPVEIVRNGRFAEGLSTSVQAGFAAAGSAAGVLVMLADQPLLTAQHLRQLMDRFCPTGEGSIVLASDAGQRANPVILSALYRDEIGRLVGDVGARSIVQAHRSAVVEVDLGPAASFDVDTPDLMVRAGGILPVASPGF</sequence>
<keyword evidence="4" id="KW-1185">Reference proteome</keyword>
<evidence type="ECO:0000313" key="3">
    <source>
        <dbReference type="EMBL" id="SDO44111.1"/>
    </source>
</evidence>
<keyword evidence="1" id="KW-0460">Magnesium</keyword>
<dbReference type="InterPro" id="IPR036425">
    <property type="entry name" value="MoaB/Mog-like_dom_sf"/>
</dbReference>
<evidence type="ECO:0000256" key="1">
    <source>
        <dbReference type="ARBA" id="ARBA00022842"/>
    </source>
</evidence>
<evidence type="ECO:0000313" key="4">
    <source>
        <dbReference type="Proteomes" id="UP000198793"/>
    </source>
</evidence>
<dbReference type="Gene3D" id="3.90.550.10">
    <property type="entry name" value="Spore Coat Polysaccharide Biosynthesis Protein SpsA, Chain A"/>
    <property type="match status" value="1"/>
</dbReference>
<keyword evidence="3" id="KW-0548">Nucleotidyltransferase</keyword>
<organism evidence="3 4">
    <name type="scientific">Aureimonas jatrophae</name>
    <dbReference type="NCBI Taxonomy" id="1166073"/>
    <lineage>
        <taxon>Bacteria</taxon>
        <taxon>Pseudomonadati</taxon>
        <taxon>Pseudomonadota</taxon>
        <taxon>Alphaproteobacteria</taxon>
        <taxon>Hyphomicrobiales</taxon>
        <taxon>Aurantimonadaceae</taxon>
        <taxon>Aureimonas</taxon>
    </lineage>
</organism>
<dbReference type="InterPro" id="IPR025877">
    <property type="entry name" value="MobA-like_NTP_Trfase"/>
</dbReference>
<dbReference type="InterPro" id="IPR029044">
    <property type="entry name" value="Nucleotide-diphossugar_trans"/>
</dbReference>
<evidence type="ECO:0000259" key="2">
    <source>
        <dbReference type="Pfam" id="PF12804"/>
    </source>
</evidence>
<dbReference type="SUPFAM" id="SSF53218">
    <property type="entry name" value="Molybdenum cofactor biosynthesis proteins"/>
    <property type="match status" value="1"/>
</dbReference>
<dbReference type="RefSeq" id="WP_090674642.1">
    <property type="nucleotide sequence ID" value="NZ_FNIT01000006.1"/>
</dbReference>
<dbReference type="OrthoDB" id="9779263at2"/>
<dbReference type="Proteomes" id="UP000198793">
    <property type="component" value="Unassembled WGS sequence"/>
</dbReference>
<dbReference type="CDD" id="cd03522">
    <property type="entry name" value="MoeA_like"/>
    <property type="match status" value="1"/>
</dbReference>
<dbReference type="CDD" id="cd04182">
    <property type="entry name" value="GT_2_like_f"/>
    <property type="match status" value="1"/>
</dbReference>
<proteinExistence type="predicted"/>